<dbReference type="Proteomes" id="UP001458880">
    <property type="component" value="Unassembled WGS sequence"/>
</dbReference>
<dbReference type="FunFam" id="3.30.160.60:FF:000125">
    <property type="entry name" value="Putative zinc finger protein 143"/>
    <property type="match status" value="1"/>
</dbReference>
<dbReference type="InterPro" id="IPR036236">
    <property type="entry name" value="Znf_C2H2_sf"/>
</dbReference>
<name>A0AAW1K1D8_POPJA</name>
<keyword evidence="9" id="KW-1185">Reference proteome</keyword>
<evidence type="ECO:0000256" key="1">
    <source>
        <dbReference type="ARBA" id="ARBA00022723"/>
    </source>
</evidence>
<keyword evidence="2" id="KW-0677">Repeat</keyword>
<evidence type="ECO:0000256" key="2">
    <source>
        <dbReference type="ARBA" id="ARBA00022737"/>
    </source>
</evidence>
<evidence type="ECO:0000256" key="4">
    <source>
        <dbReference type="ARBA" id="ARBA00022833"/>
    </source>
</evidence>
<reference evidence="8 9" key="1">
    <citation type="journal article" date="2024" name="BMC Genomics">
        <title>De novo assembly and annotation of Popillia japonica's genome with initial clues to its potential as an invasive pest.</title>
        <authorList>
            <person name="Cucini C."/>
            <person name="Boschi S."/>
            <person name="Funari R."/>
            <person name="Cardaioli E."/>
            <person name="Iannotti N."/>
            <person name="Marturano G."/>
            <person name="Paoli F."/>
            <person name="Bruttini M."/>
            <person name="Carapelli A."/>
            <person name="Frati F."/>
            <person name="Nardi F."/>
        </authorList>
    </citation>
    <scope>NUCLEOTIDE SEQUENCE [LARGE SCALE GENOMIC DNA]</scope>
    <source>
        <strain evidence="8">DMR45628</strain>
    </source>
</reference>
<dbReference type="SUPFAM" id="SSF57667">
    <property type="entry name" value="beta-beta-alpha zinc fingers"/>
    <property type="match status" value="1"/>
</dbReference>
<feature type="region of interest" description="Disordered" evidence="6">
    <location>
        <begin position="1"/>
        <end position="56"/>
    </location>
</feature>
<dbReference type="Pfam" id="PF00096">
    <property type="entry name" value="zf-C2H2"/>
    <property type="match status" value="2"/>
</dbReference>
<protein>
    <submittedName>
        <fullName evidence="8">Zinc finger, C2H2 type</fullName>
    </submittedName>
</protein>
<gene>
    <name evidence="8" type="ORF">QE152_g25863</name>
</gene>
<dbReference type="Gene3D" id="3.30.160.60">
    <property type="entry name" value="Classic Zinc Finger"/>
    <property type="match status" value="2"/>
</dbReference>
<feature type="domain" description="C2H2-type" evidence="7">
    <location>
        <begin position="85"/>
        <end position="115"/>
    </location>
</feature>
<dbReference type="PANTHER" id="PTHR23235">
    <property type="entry name" value="KRUEPPEL-LIKE TRANSCRIPTION FACTOR"/>
    <property type="match status" value="1"/>
</dbReference>
<keyword evidence="4" id="KW-0862">Zinc</keyword>
<comment type="caution">
    <text evidence="8">The sequence shown here is derived from an EMBL/GenBank/DDBJ whole genome shotgun (WGS) entry which is preliminary data.</text>
</comment>
<evidence type="ECO:0000259" key="7">
    <source>
        <dbReference type="PROSITE" id="PS50157"/>
    </source>
</evidence>
<dbReference type="EMBL" id="JASPKY010000289">
    <property type="protein sequence ID" value="KAK9710712.1"/>
    <property type="molecule type" value="Genomic_DNA"/>
</dbReference>
<dbReference type="FunFam" id="3.30.160.60:FF:000072">
    <property type="entry name" value="zinc finger protein 143 isoform X1"/>
    <property type="match status" value="1"/>
</dbReference>
<dbReference type="GO" id="GO:0005634">
    <property type="term" value="C:nucleus"/>
    <property type="evidence" value="ECO:0007669"/>
    <property type="project" value="UniProtKB-ARBA"/>
</dbReference>
<organism evidence="8 9">
    <name type="scientific">Popillia japonica</name>
    <name type="common">Japanese beetle</name>
    <dbReference type="NCBI Taxonomy" id="7064"/>
    <lineage>
        <taxon>Eukaryota</taxon>
        <taxon>Metazoa</taxon>
        <taxon>Ecdysozoa</taxon>
        <taxon>Arthropoda</taxon>
        <taxon>Hexapoda</taxon>
        <taxon>Insecta</taxon>
        <taxon>Pterygota</taxon>
        <taxon>Neoptera</taxon>
        <taxon>Endopterygota</taxon>
        <taxon>Coleoptera</taxon>
        <taxon>Polyphaga</taxon>
        <taxon>Scarabaeiformia</taxon>
        <taxon>Scarabaeidae</taxon>
        <taxon>Rutelinae</taxon>
        <taxon>Popillia</taxon>
    </lineage>
</organism>
<feature type="compositionally biased region" description="Polar residues" evidence="6">
    <location>
        <begin position="13"/>
        <end position="24"/>
    </location>
</feature>
<dbReference type="SMART" id="SM00355">
    <property type="entry name" value="ZnF_C2H2"/>
    <property type="match status" value="2"/>
</dbReference>
<feature type="domain" description="C2H2-type" evidence="7">
    <location>
        <begin position="55"/>
        <end position="84"/>
    </location>
</feature>
<dbReference type="PROSITE" id="PS00028">
    <property type="entry name" value="ZINC_FINGER_C2H2_1"/>
    <property type="match status" value="2"/>
</dbReference>
<dbReference type="AlphaFoldDB" id="A0AAW1K1D8"/>
<dbReference type="GO" id="GO:0008270">
    <property type="term" value="F:zinc ion binding"/>
    <property type="evidence" value="ECO:0007669"/>
    <property type="project" value="UniProtKB-KW"/>
</dbReference>
<sequence>MINSDETSDFEVSEQTSDESAANESSKDETSDFEVSEQTSDESAANESSKEESRFCCDVSGCSKKFTKNRNLQNHIRLHQGERPFVCNEENCSKAYTNSSHLRRHKKIKHSSSKT</sequence>
<dbReference type="GO" id="GO:0000981">
    <property type="term" value="F:DNA-binding transcription factor activity, RNA polymerase II-specific"/>
    <property type="evidence" value="ECO:0007669"/>
    <property type="project" value="TreeGrafter"/>
</dbReference>
<evidence type="ECO:0000256" key="5">
    <source>
        <dbReference type="PROSITE-ProRule" id="PRU00042"/>
    </source>
</evidence>
<keyword evidence="3 5" id="KW-0863">Zinc-finger</keyword>
<dbReference type="InterPro" id="IPR013087">
    <property type="entry name" value="Znf_C2H2_type"/>
</dbReference>
<evidence type="ECO:0000313" key="8">
    <source>
        <dbReference type="EMBL" id="KAK9710712.1"/>
    </source>
</evidence>
<proteinExistence type="predicted"/>
<dbReference type="GO" id="GO:0000978">
    <property type="term" value="F:RNA polymerase II cis-regulatory region sequence-specific DNA binding"/>
    <property type="evidence" value="ECO:0007669"/>
    <property type="project" value="TreeGrafter"/>
</dbReference>
<dbReference type="PANTHER" id="PTHR23235:SF120">
    <property type="entry name" value="KRUPPEL-LIKE FACTOR 15"/>
    <property type="match status" value="1"/>
</dbReference>
<evidence type="ECO:0000313" key="9">
    <source>
        <dbReference type="Proteomes" id="UP001458880"/>
    </source>
</evidence>
<feature type="compositionally biased region" description="Acidic residues" evidence="6">
    <location>
        <begin position="1"/>
        <end position="12"/>
    </location>
</feature>
<dbReference type="PROSITE" id="PS50157">
    <property type="entry name" value="ZINC_FINGER_C2H2_2"/>
    <property type="match status" value="2"/>
</dbReference>
<evidence type="ECO:0000256" key="6">
    <source>
        <dbReference type="SAM" id="MobiDB-lite"/>
    </source>
</evidence>
<evidence type="ECO:0000256" key="3">
    <source>
        <dbReference type="ARBA" id="ARBA00022771"/>
    </source>
</evidence>
<keyword evidence="1" id="KW-0479">Metal-binding</keyword>
<accession>A0AAW1K1D8</accession>